<name>A0A0C1Z4Q1_9BACT</name>
<evidence type="ECO:0000313" key="3">
    <source>
        <dbReference type="Proteomes" id="UP000031599"/>
    </source>
</evidence>
<gene>
    <name evidence="2" type="ORF">DB30_01199</name>
</gene>
<protein>
    <submittedName>
        <fullName evidence="2">Putative abductin-like protein</fullName>
    </submittedName>
</protein>
<comment type="caution">
    <text evidence="2">The sequence shown here is derived from an EMBL/GenBank/DDBJ whole genome shotgun (WGS) entry which is preliminary data.</text>
</comment>
<sequence>MVSVLLLASVACDGRSSPAAPGDANAASEPGATAADPPTQTICEHARDRVVELTEIDGQLAEQDAPADQRATARERGEALTQSVRQAFVSVCLSLDSEDLRCMAKIDHYADAALAAKRGDHDCGVTAAGGCEQWSAAAHEAEASFGGCHEVVEEVVGRAMALTRPKPKNWQVVGTMVRNNEVRDEDERSVGTFEAGDEGGKADVRLGAATVDGPLDHDFVRRIVRAHAGELSACYSAGLSKNPALAGAVTIEFTINAEGRVSTSAPVDPDTFGDPGVPNCMAKAMKKWRFPEPLGGGEVRVSFPFTLE</sequence>
<dbReference type="Proteomes" id="UP000031599">
    <property type="component" value="Unassembled WGS sequence"/>
</dbReference>
<reference evidence="2 3" key="1">
    <citation type="submission" date="2014-12" db="EMBL/GenBank/DDBJ databases">
        <title>Genome assembly of Enhygromyxa salina DSM 15201.</title>
        <authorList>
            <person name="Sharma G."/>
            <person name="Subramanian S."/>
        </authorList>
    </citation>
    <scope>NUCLEOTIDE SEQUENCE [LARGE SCALE GENOMIC DNA]</scope>
    <source>
        <strain evidence="2 3">DSM 15201</strain>
    </source>
</reference>
<organism evidence="2 3">
    <name type="scientific">Enhygromyxa salina</name>
    <dbReference type="NCBI Taxonomy" id="215803"/>
    <lineage>
        <taxon>Bacteria</taxon>
        <taxon>Pseudomonadati</taxon>
        <taxon>Myxococcota</taxon>
        <taxon>Polyangia</taxon>
        <taxon>Nannocystales</taxon>
        <taxon>Nannocystaceae</taxon>
        <taxon>Enhygromyxa</taxon>
    </lineage>
</organism>
<dbReference type="InterPro" id="IPR049806">
    <property type="entry name" value="MasK-like_C"/>
</dbReference>
<dbReference type="EMBL" id="JMCC02000123">
    <property type="protein sequence ID" value="KIG12634.1"/>
    <property type="molecule type" value="Genomic_DNA"/>
</dbReference>
<evidence type="ECO:0000256" key="1">
    <source>
        <dbReference type="SAM" id="MobiDB-lite"/>
    </source>
</evidence>
<evidence type="ECO:0000313" key="2">
    <source>
        <dbReference type="EMBL" id="KIG12634.1"/>
    </source>
</evidence>
<accession>A0A0C1Z4Q1</accession>
<dbReference type="NCBIfam" id="NF033768">
    <property type="entry name" value="myxo_SS_tail"/>
    <property type="match status" value="1"/>
</dbReference>
<proteinExistence type="predicted"/>
<dbReference type="AlphaFoldDB" id="A0A0C1Z4Q1"/>
<feature type="region of interest" description="Disordered" evidence="1">
    <location>
        <begin position="15"/>
        <end position="39"/>
    </location>
</feature>